<protein>
    <submittedName>
        <fullName evidence="2">Glutathione S-transferase family protein</fullName>
    </submittedName>
</protein>
<evidence type="ECO:0000259" key="1">
    <source>
        <dbReference type="Pfam" id="PF13417"/>
    </source>
</evidence>
<dbReference type="CDD" id="cd00570">
    <property type="entry name" value="GST_N_family"/>
    <property type="match status" value="1"/>
</dbReference>
<dbReference type="SUPFAM" id="SSF52833">
    <property type="entry name" value="Thioredoxin-like"/>
    <property type="match status" value="1"/>
</dbReference>
<dbReference type="InterPro" id="IPR036282">
    <property type="entry name" value="Glutathione-S-Trfase_C_sf"/>
</dbReference>
<dbReference type="SUPFAM" id="SSF47616">
    <property type="entry name" value="GST C-terminal domain-like"/>
    <property type="match status" value="1"/>
</dbReference>
<keyword evidence="2" id="KW-0808">Transferase</keyword>
<evidence type="ECO:0000313" key="2">
    <source>
        <dbReference type="EMBL" id="PLW84117.1"/>
    </source>
</evidence>
<organism evidence="2 3">
    <name type="scientific">Kineobactrum sediminis</name>
    <dbReference type="NCBI Taxonomy" id="1905677"/>
    <lineage>
        <taxon>Bacteria</taxon>
        <taxon>Pseudomonadati</taxon>
        <taxon>Pseudomonadota</taxon>
        <taxon>Gammaproteobacteria</taxon>
        <taxon>Cellvibrionales</taxon>
        <taxon>Halieaceae</taxon>
        <taxon>Kineobactrum</taxon>
    </lineage>
</organism>
<proteinExistence type="predicted"/>
<dbReference type="Gene3D" id="3.40.30.110">
    <property type="match status" value="2"/>
</dbReference>
<keyword evidence="3" id="KW-1185">Reference proteome</keyword>
<comment type="caution">
    <text evidence="2">The sequence shown here is derived from an EMBL/GenBank/DDBJ whole genome shotgun (WGS) entry which is preliminary data.</text>
</comment>
<dbReference type="GO" id="GO:0016740">
    <property type="term" value="F:transferase activity"/>
    <property type="evidence" value="ECO:0007669"/>
    <property type="project" value="UniProtKB-KW"/>
</dbReference>
<dbReference type="OrthoDB" id="5791869at2"/>
<dbReference type="Pfam" id="PF13417">
    <property type="entry name" value="GST_N_3"/>
    <property type="match status" value="1"/>
</dbReference>
<accession>A0A2N5Y6V9</accession>
<dbReference type="InterPro" id="IPR036249">
    <property type="entry name" value="Thioredoxin-like_sf"/>
</dbReference>
<feature type="domain" description="GST N-terminal" evidence="1">
    <location>
        <begin position="6"/>
        <end position="77"/>
    </location>
</feature>
<dbReference type="InterPro" id="IPR004045">
    <property type="entry name" value="Glutathione_S-Trfase_N"/>
</dbReference>
<dbReference type="Pfam" id="PF13410">
    <property type="entry name" value="GST_C_2"/>
    <property type="match status" value="1"/>
</dbReference>
<dbReference type="Proteomes" id="UP000234845">
    <property type="component" value="Unassembled WGS sequence"/>
</dbReference>
<dbReference type="EMBL" id="PKLZ01000001">
    <property type="protein sequence ID" value="PLW84117.1"/>
    <property type="molecule type" value="Genomic_DNA"/>
</dbReference>
<sequence length="305" mass="33687">MPDLILHHYAFSPFSQKIRSMLGYTGLAWHSAITREMPPRPVVAQLAGGYRKIPVAQIGADVFCDSRTIAAEIAALAGIPELALENLDAQARDWASRADLDLFFPCVMAGGSRALNRKVRQTMSWLDIGRFMLDRINMSRKAAVKPAGFREARPLVLGYLAELEAQLQQDFLFGAAPNHADFSTYHGLWFMHDLGESPMIDDFPKTLAWMDRIRAFGDGHRHEISPQQALDAAAMAHPRAIPEDHLSDSRIGQKVTIAPADYGQVPTAGVLVGSAAHSWILAREDARLGTLHVHFPQAGYNLEEL</sequence>
<reference evidence="3" key="1">
    <citation type="submission" date="2017-11" db="EMBL/GenBank/DDBJ databases">
        <title>The draft genome sequence of Chromatocurvus sp. F02.</title>
        <authorList>
            <person name="Du Z.-J."/>
            <person name="Chang Y.-Q."/>
        </authorList>
    </citation>
    <scope>NUCLEOTIDE SEQUENCE [LARGE SCALE GENOMIC DNA]</scope>
    <source>
        <strain evidence="3">F02</strain>
    </source>
</reference>
<name>A0A2N5Y6V9_9GAMM</name>
<dbReference type="RefSeq" id="WP_101519753.1">
    <property type="nucleotide sequence ID" value="NZ_PKLZ01000001.1"/>
</dbReference>
<dbReference type="AlphaFoldDB" id="A0A2N5Y6V9"/>
<gene>
    <name evidence="2" type="ORF">CWI75_01840</name>
</gene>
<evidence type="ECO:0000313" key="3">
    <source>
        <dbReference type="Proteomes" id="UP000234845"/>
    </source>
</evidence>